<dbReference type="PANTHER" id="PTHR30535">
    <property type="entry name" value="VITAMIN B12-BINDING PROTEIN"/>
    <property type="match status" value="1"/>
</dbReference>
<dbReference type="AlphaFoldDB" id="A0AAW9S1I3"/>
<evidence type="ECO:0000313" key="3">
    <source>
        <dbReference type="EMBL" id="MEN7549962.1"/>
    </source>
</evidence>
<dbReference type="InterPro" id="IPR002491">
    <property type="entry name" value="ABC_transptr_periplasmic_BD"/>
</dbReference>
<reference evidence="3 4" key="1">
    <citation type="submission" date="2024-04" db="EMBL/GenBank/DDBJ databases">
        <title>Novel genus in family Flammeovirgaceae.</title>
        <authorList>
            <person name="Nguyen T.H."/>
            <person name="Vuong T.Q."/>
            <person name="Le H."/>
            <person name="Kim S.-G."/>
        </authorList>
    </citation>
    <scope>NUCLEOTIDE SEQUENCE [LARGE SCALE GENOMIC DNA]</scope>
    <source>
        <strain evidence="3 4">JCM 23209</strain>
    </source>
</reference>
<dbReference type="Proteomes" id="UP001403385">
    <property type="component" value="Unassembled WGS sequence"/>
</dbReference>
<evidence type="ECO:0000313" key="4">
    <source>
        <dbReference type="Proteomes" id="UP001403385"/>
    </source>
</evidence>
<accession>A0AAW9S1I3</accession>
<organism evidence="3 4">
    <name type="scientific">Rapidithrix thailandica</name>
    <dbReference type="NCBI Taxonomy" id="413964"/>
    <lineage>
        <taxon>Bacteria</taxon>
        <taxon>Pseudomonadati</taxon>
        <taxon>Bacteroidota</taxon>
        <taxon>Cytophagia</taxon>
        <taxon>Cytophagales</taxon>
        <taxon>Flammeovirgaceae</taxon>
        <taxon>Rapidithrix</taxon>
    </lineage>
</organism>
<comment type="caution">
    <text evidence="3">The sequence shown here is derived from an EMBL/GenBank/DDBJ whole genome shotgun (WGS) entry which is preliminary data.</text>
</comment>
<evidence type="ECO:0000259" key="2">
    <source>
        <dbReference type="PROSITE" id="PS50983"/>
    </source>
</evidence>
<feature type="signal peptide" evidence="1">
    <location>
        <begin position="1"/>
        <end position="21"/>
    </location>
</feature>
<name>A0AAW9S1I3_9BACT</name>
<dbReference type="PROSITE" id="PS50983">
    <property type="entry name" value="FE_B12_PBP"/>
    <property type="match status" value="1"/>
</dbReference>
<dbReference type="RefSeq" id="WP_346822741.1">
    <property type="nucleotide sequence ID" value="NZ_JBDKWZ010000011.1"/>
</dbReference>
<dbReference type="PROSITE" id="PS51257">
    <property type="entry name" value="PROKAR_LIPOPROTEIN"/>
    <property type="match status" value="1"/>
</dbReference>
<keyword evidence="4" id="KW-1185">Reference proteome</keyword>
<feature type="domain" description="Fe/B12 periplasmic-binding" evidence="2">
    <location>
        <begin position="32"/>
        <end position="292"/>
    </location>
</feature>
<dbReference type="Pfam" id="PF01497">
    <property type="entry name" value="Peripla_BP_2"/>
    <property type="match status" value="1"/>
</dbReference>
<dbReference type="Gene3D" id="3.40.50.1980">
    <property type="entry name" value="Nitrogenase molybdenum iron protein domain"/>
    <property type="match status" value="2"/>
</dbReference>
<proteinExistence type="predicted"/>
<keyword evidence="1" id="KW-0732">Signal</keyword>
<dbReference type="SUPFAM" id="SSF53807">
    <property type="entry name" value="Helical backbone' metal receptor"/>
    <property type="match status" value="1"/>
</dbReference>
<dbReference type="GO" id="GO:0071281">
    <property type="term" value="P:cellular response to iron ion"/>
    <property type="evidence" value="ECO:0007669"/>
    <property type="project" value="TreeGrafter"/>
</dbReference>
<dbReference type="EMBL" id="JBDKWZ010000011">
    <property type="protein sequence ID" value="MEN7549962.1"/>
    <property type="molecule type" value="Genomic_DNA"/>
</dbReference>
<sequence length="292" mass="33519">MKNSKLMILLVSFLTFSCAQSVKTPPKEKYNRVMVLGQNPLEILLDLGLKDKIAGIAYLDNENVFKHYPGLPVLSLGWPNKESVLSLQPDAIVALESAFKHQRIGNEGFWRERGAEICVVDNYNSDKNFNNYYKDLETVGALFGIKHTSDSIVDNLKKVAEKYTQIKNIRMQKVLHLSYTGMSGQFYYYPPSMCLLDEIVDNCGGEYINLGINYFIMPLETIMKVNPDKIILTRFRKRKDEDVIAQIIKNPHLKYVKAVKQQEIIEVDYTRAIRGTTEMEAIYLSISNFLKR</sequence>
<evidence type="ECO:0000256" key="1">
    <source>
        <dbReference type="SAM" id="SignalP"/>
    </source>
</evidence>
<dbReference type="PANTHER" id="PTHR30535:SF34">
    <property type="entry name" value="MOLYBDATE-BINDING PROTEIN MOLA"/>
    <property type="match status" value="1"/>
</dbReference>
<dbReference type="InterPro" id="IPR050902">
    <property type="entry name" value="ABC_Transporter_SBP"/>
</dbReference>
<protein>
    <submittedName>
        <fullName evidence="3">ABC transporter substrate-binding protein</fullName>
    </submittedName>
</protein>
<gene>
    <name evidence="3" type="ORF">AAG747_18700</name>
</gene>
<feature type="chain" id="PRO_5043914472" evidence="1">
    <location>
        <begin position="22"/>
        <end position="292"/>
    </location>
</feature>